<dbReference type="InterPro" id="IPR029021">
    <property type="entry name" value="Prot-tyrosine_phosphatase-like"/>
</dbReference>
<evidence type="ECO:0008006" key="7">
    <source>
        <dbReference type="Google" id="ProtNLM"/>
    </source>
</evidence>
<dbReference type="InterPro" id="IPR020422">
    <property type="entry name" value="TYR_PHOSPHATASE_DUAL_dom"/>
</dbReference>
<feature type="compositionally biased region" description="Basic and acidic residues" evidence="2">
    <location>
        <begin position="369"/>
        <end position="379"/>
    </location>
</feature>
<accession>A0A9D3PWT4</accession>
<dbReference type="PRINTS" id="PR01909">
    <property type="entry name" value="ADSPHPHTASEA"/>
</dbReference>
<comment type="similarity">
    <text evidence="1">Belongs to the protein-tyrosine phosphatase family. Non-receptor class dual specificity subfamily.</text>
</comment>
<feature type="compositionally biased region" description="Polar residues" evidence="2">
    <location>
        <begin position="10"/>
        <end position="19"/>
    </location>
</feature>
<gene>
    <name evidence="5" type="ORF">MATL_G00149040</name>
</gene>
<dbReference type="InterPro" id="IPR000387">
    <property type="entry name" value="Tyr_Pase_dom"/>
</dbReference>
<keyword evidence="6" id="KW-1185">Reference proteome</keyword>
<dbReference type="GO" id="GO:0005737">
    <property type="term" value="C:cytoplasm"/>
    <property type="evidence" value="ECO:0007669"/>
    <property type="project" value="TreeGrafter"/>
</dbReference>
<dbReference type="PANTHER" id="PTHR45682">
    <property type="entry name" value="AGAP008228-PA"/>
    <property type="match status" value="1"/>
</dbReference>
<dbReference type="PROSITE" id="PS50056">
    <property type="entry name" value="TYR_PHOSPHATASE_2"/>
    <property type="match status" value="1"/>
</dbReference>
<feature type="compositionally biased region" description="Polar residues" evidence="2">
    <location>
        <begin position="354"/>
        <end position="363"/>
    </location>
</feature>
<dbReference type="PROSITE" id="PS50054">
    <property type="entry name" value="TYR_PHOSPHATASE_DUAL"/>
    <property type="match status" value="1"/>
</dbReference>
<dbReference type="GO" id="GO:0008138">
    <property type="term" value="F:protein tyrosine/serine/threonine phosphatase activity"/>
    <property type="evidence" value="ECO:0007669"/>
    <property type="project" value="InterPro"/>
</dbReference>
<dbReference type="SMART" id="SM00195">
    <property type="entry name" value="DSPc"/>
    <property type="match status" value="1"/>
</dbReference>
<name>A0A9D3PWT4_MEGAT</name>
<dbReference type="EMBL" id="JAFDVH010000012">
    <property type="protein sequence ID" value="KAG7467038.1"/>
    <property type="molecule type" value="Genomic_DNA"/>
</dbReference>
<evidence type="ECO:0000256" key="2">
    <source>
        <dbReference type="SAM" id="MobiDB-lite"/>
    </source>
</evidence>
<evidence type="ECO:0000259" key="3">
    <source>
        <dbReference type="PROSITE" id="PS50054"/>
    </source>
</evidence>
<dbReference type="GO" id="GO:0043409">
    <property type="term" value="P:negative regulation of MAPK cascade"/>
    <property type="evidence" value="ECO:0007669"/>
    <property type="project" value="TreeGrafter"/>
</dbReference>
<sequence>MSGEEKIQSQDRTPTVDSQHTAEETAMASHGIVNTEADQVVPEDNRDSIRSIQSFYLRNPSNSAGQLPHTNTGGVFTEPVHLSSAVAAKQIINEELKPRAVRAEPVPESMRESARQLMVEDLYNRVRDMMDDSSSYSTPCVMDIQRAMVQERMEAPLNPVDEVWPNVFIAEKTVAVNKSRLKRMGITHILNAAHGTGVYTGSDFYSDMNIQYQGIEVDDFPYVDISPHFRRAAEFLDEALLTHRGKVLVNSVMGISRSAVFVAAYLMIFHHMPIMEALLALRKKRPICPNEGFLKQLRQLNEALLEERAGDDHNDTHGQSSGITAPSCPEQAENALGAKAHSVFVEGEEEQEDGTSLMSSVASKKQRHALTDQKQEDQLHPPQRVDQAPILPRPRTVSPAMGRLSNSLTESRSNRAR</sequence>
<evidence type="ECO:0000313" key="6">
    <source>
        <dbReference type="Proteomes" id="UP001046870"/>
    </source>
</evidence>
<dbReference type="InterPro" id="IPR020405">
    <property type="entry name" value="Atypical_DUSP_subfamA"/>
</dbReference>
<feature type="domain" description="Tyrosine specific protein phosphatases" evidence="4">
    <location>
        <begin position="227"/>
        <end position="286"/>
    </location>
</feature>
<dbReference type="GO" id="GO:0033549">
    <property type="term" value="F:MAP kinase phosphatase activity"/>
    <property type="evidence" value="ECO:0007669"/>
    <property type="project" value="TreeGrafter"/>
</dbReference>
<dbReference type="AlphaFoldDB" id="A0A9D3PWT4"/>
<organism evidence="5 6">
    <name type="scientific">Megalops atlanticus</name>
    <name type="common">Tarpon</name>
    <name type="synonym">Clupea gigantea</name>
    <dbReference type="NCBI Taxonomy" id="7932"/>
    <lineage>
        <taxon>Eukaryota</taxon>
        <taxon>Metazoa</taxon>
        <taxon>Chordata</taxon>
        <taxon>Craniata</taxon>
        <taxon>Vertebrata</taxon>
        <taxon>Euteleostomi</taxon>
        <taxon>Actinopterygii</taxon>
        <taxon>Neopterygii</taxon>
        <taxon>Teleostei</taxon>
        <taxon>Elopiformes</taxon>
        <taxon>Megalopidae</taxon>
        <taxon>Megalops</taxon>
    </lineage>
</organism>
<feature type="domain" description="Tyrosine-protein phosphatase" evidence="3">
    <location>
        <begin position="158"/>
        <end position="306"/>
    </location>
</feature>
<dbReference type="Proteomes" id="UP001046870">
    <property type="component" value="Chromosome 12"/>
</dbReference>
<dbReference type="Pfam" id="PF00782">
    <property type="entry name" value="DSPc"/>
    <property type="match status" value="1"/>
</dbReference>
<dbReference type="SUPFAM" id="SSF52799">
    <property type="entry name" value="(Phosphotyrosine protein) phosphatases II"/>
    <property type="match status" value="1"/>
</dbReference>
<feature type="region of interest" description="Disordered" evidence="2">
    <location>
        <begin position="310"/>
        <end position="329"/>
    </location>
</feature>
<feature type="region of interest" description="Disordered" evidence="2">
    <location>
        <begin position="346"/>
        <end position="417"/>
    </location>
</feature>
<protein>
    <recommendedName>
        <fullName evidence="7">Protein-serine/threonine phosphatase</fullName>
    </recommendedName>
</protein>
<evidence type="ECO:0000256" key="1">
    <source>
        <dbReference type="ARBA" id="ARBA00008601"/>
    </source>
</evidence>
<dbReference type="OrthoDB" id="2017893at2759"/>
<proteinExistence type="inferred from homology"/>
<dbReference type="PANTHER" id="PTHR45682:SF4">
    <property type="entry name" value="SERINE_THREONINE_TYROSINE-INTERACTING-LIKE PROTEIN 2"/>
    <property type="match status" value="1"/>
</dbReference>
<dbReference type="PRINTS" id="PR01908">
    <property type="entry name" value="ADSPHPHTASE"/>
</dbReference>
<reference evidence="5" key="1">
    <citation type="submission" date="2021-01" db="EMBL/GenBank/DDBJ databases">
        <authorList>
            <person name="Zahm M."/>
            <person name="Roques C."/>
            <person name="Cabau C."/>
            <person name="Klopp C."/>
            <person name="Donnadieu C."/>
            <person name="Jouanno E."/>
            <person name="Lampietro C."/>
            <person name="Louis A."/>
            <person name="Herpin A."/>
            <person name="Echchiki A."/>
            <person name="Berthelot C."/>
            <person name="Parey E."/>
            <person name="Roest-Crollius H."/>
            <person name="Braasch I."/>
            <person name="Postlethwait J."/>
            <person name="Bobe J."/>
            <person name="Montfort J."/>
            <person name="Bouchez O."/>
            <person name="Begum T."/>
            <person name="Mejri S."/>
            <person name="Adams A."/>
            <person name="Chen W.-J."/>
            <person name="Guiguen Y."/>
        </authorList>
    </citation>
    <scope>NUCLEOTIDE SEQUENCE</scope>
    <source>
        <strain evidence="5">YG-15Mar2019-1</strain>
        <tissue evidence="5">Brain</tissue>
    </source>
</reference>
<evidence type="ECO:0000313" key="5">
    <source>
        <dbReference type="EMBL" id="KAG7467038.1"/>
    </source>
</evidence>
<comment type="caution">
    <text evidence="5">The sequence shown here is derived from an EMBL/GenBank/DDBJ whole genome shotgun (WGS) entry which is preliminary data.</text>
</comment>
<dbReference type="Gene3D" id="3.90.190.10">
    <property type="entry name" value="Protein tyrosine phosphatase superfamily"/>
    <property type="match status" value="1"/>
</dbReference>
<dbReference type="InterPro" id="IPR000340">
    <property type="entry name" value="Dual-sp_phosphatase_cat-dom"/>
</dbReference>
<evidence type="ECO:0000259" key="4">
    <source>
        <dbReference type="PROSITE" id="PS50056"/>
    </source>
</evidence>
<feature type="region of interest" description="Disordered" evidence="2">
    <location>
        <begin position="1"/>
        <end position="45"/>
    </location>
</feature>